<dbReference type="GO" id="GO:0051878">
    <property type="term" value="P:lateral element assembly"/>
    <property type="evidence" value="ECO:0007669"/>
    <property type="project" value="TreeGrafter"/>
</dbReference>
<dbReference type="GO" id="GO:0001673">
    <property type="term" value="C:male germ cell nucleus"/>
    <property type="evidence" value="ECO:0007669"/>
    <property type="project" value="TreeGrafter"/>
</dbReference>
<organism evidence="3 4">
    <name type="scientific">Oceanodroma tethys</name>
    <name type="common">Wedge-rumped storm-petrel</name>
    <name type="synonym">Hydrobates tethys</name>
    <dbReference type="NCBI Taxonomy" id="79633"/>
    <lineage>
        <taxon>Eukaryota</taxon>
        <taxon>Metazoa</taxon>
        <taxon>Chordata</taxon>
        <taxon>Craniata</taxon>
        <taxon>Vertebrata</taxon>
        <taxon>Euteleostomi</taxon>
        <taxon>Archelosauria</taxon>
        <taxon>Archosauria</taxon>
        <taxon>Dinosauria</taxon>
        <taxon>Saurischia</taxon>
        <taxon>Theropoda</taxon>
        <taxon>Coelurosauria</taxon>
        <taxon>Aves</taxon>
        <taxon>Neognathae</taxon>
        <taxon>Neoaves</taxon>
        <taxon>Aequornithes</taxon>
        <taxon>Procellariiformes</taxon>
        <taxon>Hydrobatidae</taxon>
        <taxon>Oceanodroma</taxon>
    </lineage>
</organism>
<protein>
    <submittedName>
        <fullName evidence="3">SYCP1 protein</fullName>
    </submittedName>
</protein>
<evidence type="ECO:0000256" key="1">
    <source>
        <dbReference type="SAM" id="Coils"/>
    </source>
</evidence>
<dbReference type="OrthoDB" id="10064612at2759"/>
<feature type="coiled-coil region" evidence="1">
    <location>
        <begin position="363"/>
        <end position="404"/>
    </location>
</feature>
<evidence type="ECO:0000256" key="2">
    <source>
        <dbReference type="SAM" id="MobiDB-lite"/>
    </source>
</evidence>
<reference evidence="3 4" key="1">
    <citation type="submission" date="2019-09" db="EMBL/GenBank/DDBJ databases">
        <title>Bird 10,000 Genomes (B10K) Project - Family phase.</title>
        <authorList>
            <person name="Zhang G."/>
        </authorList>
    </citation>
    <scope>NUCLEOTIDE SEQUENCE [LARGE SCALE GENOMIC DNA]</scope>
    <source>
        <strain evidence="3">B10K-DU-001-32</strain>
        <tissue evidence="3">Muscle</tissue>
    </source>
</reference>
<gene>
    <name evidence="3" type="primary">Sycp1</name>
    <name evidence="3" type="ORF">HYDTET_R12828</name>
</gene>
<feature type="coiled-coil region" evidence="1">
    <location>
        <begin position="107"/>
        <end position="221"/>
    </location>
</feature>
<dbReference type="GO" id="GO:0000711">
    <property type="term" value="P:meiotic DNA repair synthesis"/>
    <property type="evidence" value="ECO:0007669"/>
    <property type="project" value="TreeGrafter"/>
</dbReference>
<dbReference type="Proteomes" id="UP000527232">
    <property type="component" value="Unassembled WGS sequence"/>
</dbReference>
<proteinExistence type="predicted"/>
<keyword evidence="1" id="KW-0175">Coiled coil</keyword>
<dbReference type="InterPro" id="IPR008827">
    <property type="entry name" value="SYCP1"/>
</dbReference>
<dbReference type="PANTHER" id="PTHR46918:SF1">
    <property type="entry name" value="SYNAPTONEMAL COMPLEX PROTEIN 1"/>
    <property type="match status" value="1"/>
</dbReference>
<feature type="coiled-coil region" evidence="1">
    <location>
        <begin position="429"/>
        <end position="463"/>
    </location>
</feature>
<comment type="caution">
    <text evidence="3">The sequence shown here is derived from an EMBL/GenBank/DDBJ whole genome shotgun (WGS) entry which is preliminary data.</text>
</comment>
<dbReference type="GO" id="GO:0000801">
    <property type="term" value="C:central element"/>
    <property type="evidence" value="ECO:0007669"/>
    <property type="project" value="TreeGrafter"/>
</dbReference>
<feature type="coiled-coil region" evidence="1">
    <location>
        <begin position="261"/>
        <end position="330"/>
    </location>
</feature>
<feature type="coiled-coil region" evidence="1">
    <location>
        <begin position="513"/>
        <end position="682"/>
    </location>
</feature>
<dbReference type="AlphaFoldDB" id="A0A7K9M794"/>
<sequence length="997" mass="115953">MEKEKPFKLFVPPRLSGGQVSAVKPQASTRATGLCQGFSKCPDDGFNLPFVMMSTPNRGEITDSDAISQQVKLCSEVDEENIETMNELYSKLYKEAEKIKRWKLTVESELKQKERKLQENRKIIEAQRKAIQELQASIFENEKLSLKLEDEICENKDLLKENSASRHLCSLLKETCTHFTEKSTKYEHEREETRQLYVELNNNVERMIMAFEELRVQAENTRLEMCFKLKEEAEKVDKFEKECKLEVSMKEKQISVLTIQSDEKDDIIKDIEAQLQESKNKIADLVEAKRHEGEMLKESQINQEHLRVELEEAKVSLQKTEVTQKSLETELQTAVKALIQVTEEKEAQVEECKKTKALHASLREEFETSISNLKSLLQKEQNRLEKYEDESKLLTLELRNKSAELEEMNKLKCDKEMQLEELSETLGKVEGLLVKKKDLEATVENLQEREKETKNVLQIREKEIHDLKVQLTSTAEKEQSYLKQLMTLNTDLEREALKNEQLTVYFNKLLLEKEQIAQEKSGMATELKKLQESHEASCKLPADSRKKEENTKQLVENLEEANGQLRQVKTINELESLKEKMAKKGEEIKSKLDEREENAKSIENEISRKEKQLKILENKLNNLKKQVENKTKCIEELQQENKVLKKKITAESKKTSIYEGKVNKLQLEMENMNKQHKETIDIYQRDIETKKVNENKLLEEVEKMRLLADEATLTQRETDIRCQHKITEMVALMEKHKHEYDKMVEEKDTELKLYKIKEQEQLSSKRSLESELSCLKSELSSLKEQLKAEIEEKENLPKEPPKNTVPENEKKHKKTQTHFSETPKPHLDLGCASINVKNKKSPNDIPIKVNMMEKKKMPPSVSAKSPLHSPSLKTYIIKTPPIHKLQSESTNLHSEQCMRKKQKVLLQLDAQSDSSEHNDLLSIVSEEEMFKKLYKDYPQASQLYAMTPKKKPTTSNVKTPGSVLKLTTMKKMREAGWTAVSKMDRKRKIKEAEKLFT</sequence>
<feature type="non-terminal residue" evidence="3">
    <location>
        <position position="1"/>
    </location>
</feature>
<name>A0A7K9M794_OCETE</name>
<feature type="non-terminal residue" evidence="3">
    <location>
        <position position="997"/>
    </location>
</feature>
<dbReference type="GO" id="GO:0051026">
    <property type="term" value="P:chiasma assembly"/>
    <property type="evidence" value="ECO:0007669"/>
    <property type="project" value="TreeGrafter"/>
</dbReference>
<dbReference type="PANTHER" id="PTHR46918">
    <property type="entry name" value="SYNAPTONEMAL COMPLEX PROTEIN 1"/>
    <property type="match status" value="1"/>
</dbReference>
<evidence type="ECO:0000313" key="3">
    <source>
        <dbReference type="EMBL" id="NXH69904.1"/>
    </source>
</evidence>
<feature type="region of interest" description="Disordered" evidence="2">
    <location>
        <begin position="790"/>
        <end position="829"/>
    </location>
</feature>
<accession>A0A7K9M794</accession>
<dbReference type="EMBL" id="VWZR01006190">
    <property type="protein sequence ID" value="NXH69904.1"/>
    <property type="molecule type" value="Genomic_DNA"/>
</dbReference>
<dbReference type="GO" id="GO:0000802">
    <property type="term" value="C:transverse filament"/>
    <property type="evidence" value="ECO:0007669"/>
    <property type="project" value="TreeGrafter"/>
</dbReference>
<feature type="compositionally biased region" description="Basic and acidic residues" evidence="2">
    <location>
        <begin position="790"/>
        <end position="801"/>
    </location>
</feature>
<keyword evidence="4" id="KW-1185">Reference proteome</keyword>
<dbReference type="Pfam" id="PF05483">
    <property type="entry name" value="SCP-1"/>
    <property type="match status" value="1"/>
</dbReference>
<evidence type="ECO:0000313" key="4">
    <source>
        <dbReference type="Proteomes" id="UP000527232"/>
    </source>
</evidence>
<dbReference type="GO" id="GO:0003690">
    <property type="term" value="F:double-stranded DNA binding"/>
    <property type="evidence" value="ECO:0007669"/>
    <property type="project" value="TreeGrafter"/>
</dbReference>